<organism evidence="2 3">
    <name type="scientific">Aspergillus ellipticus CBS 707.79</name>
    <dbReference type="NCBI Taxonomy" id="1448320"/>
    <lineage>
        <taxon>Eukaryota</taxon>
        <taxon>Fungi</taxon>
        <taxon>Dikarya</taxon>
        <taxon>Ascomycota</taxon>
        <taxon>Pezizomycotina</taxon>
        <taxon>Eurotiomycetes</taxon>
        <taxon>Eurotiomycetidae</taxon>
        <taxon>Eurotiales</taxon>
        <taxon>Aspergillaceae</taxon>
        <taxon>Aspergillus</taxon>
        <taxon>Aspergillus subgen. Circumdati</taxon>
    </lineage>
</organism>
<dbReference type="OrthoDB" id="5346713at2759"/>
<dbReference type="GO" id="GO:0005096">
    <property type="term" value="F:GTPase activator activity"/>
    <property type="evidence" value="ECO:0007669"/>
    <property type="project" value="InterPro"/>
</dbReference>
<keyword evidence="3" id="KW-1185">Reference proteome</keyword>
<protein>
    <submittedName>
        <fullName evidence="2">Uncharacterized protein</fullName>
    </submittedName>
</protein>
<dbReference type="Proteomes" id="UP000247810">
    <property type="component" value="Unassembled WGS sequence"/>
</dbReference>
<feature type="region of interest" description="Disordered" evidence="1">
    <location>
        <begin position="356"/>
        <end position="388"/>
    </location>
</feature>
<evidence type="ECO:0000313" key="2">
    <source>
        <dbReference type="EMBL" id="PYH97554.1"/>
    </source>
</evidence>
<sequence>MAFNSPTKRADITGLGDDPVWHPYIGVSPEGLSERLARRFSAATRPKDQGPRRIVPNADTAPALLLATSITSKHPAGQANLSESAPASLVQFRNPFGPSVTSQQQPELLLPPEKVHPQASSSDDADTRRPATSTDSTDFDGFHNGSLLYPKRRAVSTPFPPLAKSTGTILTSSRVHDRRNITDSNIFRRPPTAPQAGIPSVTSDLIGPRRKAFSSFSQDYKVDMSHLQNIGSRPFTSDTVPLSRLQGTLRQRPKRHSIAASDPASTVIGSDDTHIFTSGEEDETEFLSDTAFDSIRTHVTTSSNSGLYTPRIQTIFDKDFPSSTAEKSSSISVLKPRGSLVSPTLGKCHCESDVDTTSIPISAPVPDEASGPRDNGSIVSFPSDLTDDEDSRSLLAELPSELSSSSTQLQPLTTSLTSHGVCHKSEIFPSDKPVTSLNLRQSIEHDTRGFTDEMLDSGPKMNIFDWSEQPRSDREAAGSDGRPRTVHGKHAPDVRGSRTTGRKATSTLHLRSQSVPVTRDTPAANEQRQTSGKFGTWGLGSKGVSEDWDSDFDFEDADESTTSETIKPSKTVPRRGMIVPQAIMERQASLHGQFGQVQELTLLVEELKRLRHQGSFLKIVRGPSSELWKEAEGIVNLATLDDDHHNHSPPGSPSSLTFSFEESEGDSSNTNDPWKRTSGGSWMVSLSEHSNSRPTTSPNQEVPIKPNSVLDLIYQQRDSDDSTFTDAHLTRPKKLPFDTQSLRDLVVRAGVVTRALKDVIRKAEGVTTEPKETMHLSDPPFSRIFDLSTSLEACTN</sequence>
<feature type="compositionally biased region" description="Polar residues" evidence="1">
    <location>
        <begin position="656"/>
        <end position="672"/>
    </location>
</feature>
<feature type="region of interest" description="Disordered" evidence="1">
    <location>
        <begin position="640"/>
        <end position="705"/>
    </location>
</feature>
<proteinExistence type="predicted"/>
<dbReference type="Pfam" id="PF20162">
    <property type="entry name" value="Etd1"/>
    <property type="match status" value="1"/>
</dbReference>
<dbReference type="InterPro" id="IPR045342">
    <property type="entry name" value="Etd1"/>
</dbReference>
<accession>A0A319DLC4</accession>
<feature type="compositionally biased region" description="Polar residues" evidence="1">
    <location>
        <begin position="497"/>
        <end position="516"/>
    </location>
</feature>
<feature type="region of interest" description="Disordered" evidence="1">
    <location>
        <begin position="462"/>
        <end position="539"/>
    </location>
</feature>
<dbReference type="GO" id="GO:1902412">
    <property type="term" value="P:regulation of mitotic cytokinesis"/>
    <property type="evidence" value="ECO:0007669"/>
    <property type="project" value="InterPro"/>
</dbReference>
<dbReference type="VEuPathDB" id="FungiDB:BO71DRAFT_416889"/>
<evidence type="ECO:0000313" key="3">
    <source>
        <dbReference type="Proteomes" id="UP000247810"/>
    </source>
</evidence>
<dbReference type="AlphaFoldDB" id="A0A319DLC4"/>
<name>A0A319DLC4_9EURO</name>
<feature type="region of interest" description="Disordered" evidence="1">
    <location>
        <begin position="113"/>
        <end position="144"/>
    </location>
</feature>
<dbReference type="STRING" id="1448320.A0A319DLC4"/>
<reference evidence="2 3" key="1">
    <citation type="submission" date="2018-02" db="EMBL/GenBank/DDBJ databases">
        <title>The genomes of Aspergillus section Nigri reveals drivers in fungal speciation.</title>
        <authorList>
            <consortium name="DOE Joint Genome Institute"/>
            <person name="Vesth T.C."/>
            <person name="Nybo J."/>
            <person name="Theobald S."/>
            <person name="Brandl J."/>
            <person name="Frisvad J.C."/>
            <person name="Nielsen K.F."/>
            <person name="Lyhne E.K."/>
            <person name="Kogle M.E."/>
            <person name="Kuo A."/>
            <person name="Riley R."/>
            <person name="Clum A."/>
            <person name="Nolan M."/>
            <person name="Lipzen A."/>
            <person name="Salamov A."/>
            <person name="Henrissat B."/>
            <person name="Wiebenga A."/>
            <person name="De vries R.P."/>
            <person name="Grigoriev I.V."/>
            <person name="Mortensen U.H."/>
            <person name="Andersen M.R."/>
            <person name="Baker S.E."/>
        </authorList>
    </citation>
    <scope>NUCLEOTIDE SEQUENCE [LARGE SCALE GENOMIC DNA]</scope>
    <source>
        <strain evidence="2 3">CBS 707.79</strain>
    </source>
</reference>
<feature type="compositionally biased region" description="Basic and acidic residues" evidence="1">
    <location>
        <begin position="468"/>
        <end position="483"/>
    </location>
</feature>
<dbReference type="EMBL" id="KZ825822">
    <property type="protein sequence ID" value="PYH97554.1"/>
    <property type="molecule type" value="Genomic_DNA"/>
</dbReference>
<feature type="compositionally biased region" description="Polar residues" evidence="1">
    <location>
        <begin position="687"/>
        <end position="700"/>
    </location>
</feature>
<feature type="compositionally biased region" description="Polar residues" evidence="1">
    <location>
        <begin position="524"/>
        <end position="533"/>
    </location>
</feature>
<evidence type="ECO:0000256" key="1">
    <source>
        <dbReference type="SAM" id="MobiDB-lite"/>
    </source>
</evidence>
<gene>
    <name evidence="2" type="ORF">BO71DRAFT_416889</name>
</gene>